<evidence type="ECO:0000313" key="2">
    <source>
        <dbReference type="EMBL" id="KAK2570972.1"/>
    </source>
</evidence>
<dbReference type="PROSITE" id="PS51154">
    <property type="entry name" value="MACRO"/>
    <property type="match status" value="1"/>
</dbReference>
<organism evidence="2 3">
    <name type="scientific">Acropora cervicornis</name>
    <name type="common">Staghorn coral</name>
    <dbReference type="NCBI Taxonomy" id="6130"/>
    <lineage>
        <taxon>Eukaryota</taxon>
        <taxon>Metazoa</taxon>
        <taxon>Cnidaria</taxon>
        <taxon>Anthozoa</taxon>
        <taxon>Hexacorallia</taxon>
        <taxon>Scleractinia</taxon>
        <taxon>Astrocoeniina</taxon>
        <taxon>Acroporidae</taxon>
        <taxon>Acropora</taxon>
    </lineage>
</organism>
<keyword evidence="3" id="KW-1185">Reference proteome</keyword>
<dbReference type="SUPFAM" id="SSF52949">
    <property type="entry name" value="Macro domain-like"/>
    <property type="match status" value="1"/>
</dbReference>
<dbReference type="Proteomes" id="UP001249851">
    <property type="component" value="Unassembled WGS sequence"/>
</dbReference>
<gene>
    <name evidence="2" type="ORF">P5673_004702</name>
</gene>
<dbReference type="AlphaFoldDB" id="A0AAD9R0X2"/>
<protein>
    <recommendedName>
        <fullName evidence="1">Macro domain-containing protein</fullName>
    </recommendedName>
</protein>
<comment type="caution">
    <text evidence="2">The sequence shown here is derived from an EMBL/GenBank/DDBJ whole genome shotgun (WGS) entry which is preliminary data.</text>
</comment>
<dbReference type="Pfam" id="PF14519">
    <property type="entry name" value="Macro_2"/>
    <property type="match status" value="1"/>
</dbReference>
<proteinExistence type="predicted"/>
<dbReference type="InterPro" id="IPR028071">
    <property type="entry name" value="Macro-like_dom"/>
</dbReference>
<name>A0AAD9R0X2_ACRCE</name>
<reference evidence="2" key="2">
    <citation type="journal article" date="2023" name="Science">
        <title>Genomic signatures of disease resistance in endangered staghorn corals.</title>
        <authorList>
            <person name="Vollmer S.V."/>
            <person name="Selwyn J.D."/>
            <person name="Despard B.A."/>
            <person name="Roesel C.L."/>
        </authorList>
    </citation>
    <scope>NUCLEOTIDE SEQUENCE</scope>
    <source>
        <strain evidence="2">K2</strain>
    </source>
</reference>
<feature type="domain" description="Macro" evidence="1">
    <location>
        <begin position="2"/>
        <end position="210"/>
    </location>
</feature>
<dbReference type="CDD" id="cd02900">
    <property type="entry name" value="Macro_Appr_pase"/>
    <property type="match status" value="1"/>
</dbReference>
<sequence length="210" mass="23221">MTKAWETEFSPYANIKVSCGDIFKGAPAADSIVSPANSFGFMDGGIDLVYSRHFGWQMQQRLQALINKDYNGELLVGEATIVKTLSPNDSPAKFTDPKLNEGKLIKYLISAPTMRVPMDVNHTVNAYLSFSAVIKAVKKHNKTVQNVEDKITSVLCPGLGTAIGRMPAKRCAFQMRQAYEIHALNKQSPLTNPKDLGSVWQHHDAMSQYS</sequence>
<accession>A0AAD9R0X2</accession>
<dbReference type="InterPro" id="IPR043472">
    <property type="entry name" value="Macro_dom-like"/>
</dbReference>
<dbReference type="EMBL" id="JARQWQ010000007">
    <property type="protein sequence ID" value="KAK2570972.1"/>
    <property type="molecule type" value="Genomic_DNA"/>
</dbReference>
<dbReference type="Gene3D" id="3.40.220.10">
    <property type="entry name" value="Leucine Aminopeptidase, subunit E, domain 1"/>
    <property type="match status" value="1"/>
</dbReference>
<evidence type="ECO:0000259" key="1">
    <source>
        <dbReference type="PROSITE" id="PS51154"/>
    </source>
</evidence>
<dbReference type="InterPro" id="IPR002589">
    <property type="entry name" value="Macro_dom"/>
</dbReference>
<reference evidence="2" key="1">
    <citation type="journal article" date="2023" name="G3 (Bethesda)">
        <title>Whole genome assembly and annotation of the endangered Caribbean coral Acropora cervicornis.</title>
        <authorList>
            <person name="Selwyn J.D."/>
            <person name="Vollmer S.V."/>
        </authorList>
    </citation>
    <scope>NUCLEOTIDE SEQUENCE</scope>
    <source>
        <strain evidence="2">K2</strain>
    </source>
</reference>
<dbReference type="SMART" id="SM00506">
    <property type="entry name" value="A1pp"/>
    <property type="match status" value="1"/>
</dbReference>
<evidence type="ECO:0000313" key="3">
    <source>
        <dbReference type="Proteomes" id="UP001249851"/>
    </source>
</evidence>